<keyword evidence="2" id="KW-1185">Reference proteome</keyword>
<protein>
    <submittedName>
        <fullName evidence="1">Ribonuclease</fullName>
    </submittedName>
</protein>
<gene>
    <name evidence="1" type="ORF">D3H55_19420</name>
</gene>
<organism evidence="1 2">
    <name type="scientific">Bacillus salacetis</name>
    <dbReference type="NCBI Taxonomy" id="2315464"/>
    <lineage>
        <taxon>Bacteria</taxon>
        <taxon>Bacillati</taxon>
        <taxon>Bacillota</taxon>
        <taxon>Bacilli</taxon>
        <taxon>Bacillales</taxon>
        <taxon>Bacillaceae</taxon>
        <taxon>Bacillus</taxon>
    </lineage>
</organism>
<reference evidence="1 2" key="1">
    <citation type="submission" date="2018-09" db="EMBL/GenBank/DDBJ databases">
        <title>Bacillus saliacetes sp. nov., isolated from Thai shrimp paste (Ka-pi).</title>
        <authorList>
            <person name="Daroonpunt R."/>
            <person name="Tanasupawat S."/>
            <person name="Yiamsombut S."/>
        </authorList>
    </citation>
    <scope>NUCLEOTIDE SEQUENCE [LARGE SCALE GENOMIC DNA]</scope>
    <source>
        <strain evidence="1 2">SKP7-4</strain>
    </source>
</reference>
<name>A0A3A1QV58_9BACI</name>
<evidence type="ECO:0000313" key="1">
    <source>
        <dbReference type="EMBL" id="RIW29298.1"/>
    </source>
</evidence>
<dbReference type="OrthoDB" id="1683573at2"/>
<dbReference type="AlphaFoldDB" id="A0A3A1QV58"/>
<dbReference type="Pfam" id="PF14035">
    <property type="entry name" value="YlzJ"/>
    <property type="match status" value="1"/>
</dbReference>
<comment type="caution">
    <text evidence="1">The sequence shown here is derived from an EMBL/GenBank/DDBJ whole genome shotgun (WGS) entry which is preliminary data.</text>
</comment>
<dbReference type="InterPro" id="IPR025619">
    <property type="entry name" value="YlzJ"/>
</dbReference>
<sequence>MILHTTVPQELIFPADQSEYAQQKVVEWQGIPLLVEQSQQQYRVLRVMSSDPADYLNEQVCPGQYLQM</sequence>
<accession>A0A3A1QV58</accession>
<dbReference type="EMBL" id="QXIR01000034">
    <property type="protein sequence ID" value="RIW29298.1"/>
    <property type="molecule type" value="Genomic_DNA"/>
</dbReference>
<proteinExistence type="predicted"/>
<dbReference type="RefSeq" id="WP_119548958.1">
    <property type="nucleotide sequence ID" value="NZ_QXIR01000034.1"/>
</dbReference>
<dbReference type="Proteomes" id="UP000265801">
    <property type="component" value="Unassembled WGS sequence"/>
</dbReference>
<evidence type="ECO:0000313" key="2">
    <source>
        <dbReference type="Proteomes" id="UP000265801"/>
    </source>
</evidence>